<accession>A0A392TVE4</accession>
<proteinExistence type="predicted"/>
<dbReference type="EMBL" id="LXQA010660653">
    <property type="protein sequence ID" value="MCI64664.1"/>
    <property type="molecule type" value="Genomic_DNA"/>
</dbReference>
<keyword evidence="2" id="KW-1185">Reference proteome</keyword>
<dbReference type="AlphaFoldDB" id="A0A392TVE4"/>
<comment type="caution">
    <text evidence="1">The sequence shown here is derived from an EMBL/GenBank/DDBJ whole genome shotgun (WGS) entry which is preliminary data.</text>
</comment>
<evidence type="ECO:0000313" key="1">
    <source>
        <dbReference type="EMBL" id="MCI64664.1"/>
    </source>
</evidence>
<evidence type="ECO:0000313" key="2">
    <source>
        <dbReference type="Proteomes" id="UP000265520"/>
    </source>
</evidence>
<protein>
    <submittedName>
        <fullName evidence="1">Gag-pol polyprotein</fullName>
    </submittedName>
</protein>
<sequence>MVAFLKSMDNKTWKEVIKGWEHPVLKDKDGKDTTELKQKRTGLRKKMYLLLETPKL</sequence>
<reference evidence="1 2" key="1">
    <citation type="journal article" date="2018" name="Front. Plant Sci.">
        <title>Red Clover (Trifolium pratense) and Zigzag Clover (T. medium) - A Picture of Genomic Similarities and Differences.</title>
        <authorList>
            <person name="Dluhosova J."/>
            <person name="Istvanek J."/>
            <person name="Nedelnik J."/>
            <person name="Repkova J."/>
        </authorList>
    </citation>
    <scope>NUCLEOTIDE SEQUENCE [LARGE SCALE GENOMIC DNA]</scope>
    <source>
        <strain evidence="2">cv. 10/8</strain>
        <tissue evidence="1">Leaf</tissue>
    </source>
</reference>
<organism evidence="1 2">
    <name type="scientific">Trifolium medium</name>
    <dbReference type="NCBI Taxonomy" id="97028"/>
    <lineage>
        <taxon>Eukaryota</taxon>
        <taxon>Viridiplantae</taxon>
        <taxon>Streptophyta</taxon>
        <taxon>Embryophyta</taxon>
        <taxon>Tracheophyta</taxon>
        <taxon>Spermatophyta</taxon>
        <taxon>Magnoliopsida</taxon>
        <taxon>eudicotyledons</taxon>
        <taxon>Gunneridae</taxon>
        <taxon>Pentapetalae</taxon>
        <taxon>rosids</taxon>
        <taxon>fabids</taxon>
        <taxon>Fabales</taxon>
        <taxon>Fabaceae</taxon>
        <taxon>Papilionoideae</taxon>
        <taxon>50 kb inversion clade</taxon>
        <taxon>NPAAA clade</taxon>
        <taxon>Hologalegina</taxon>
        <taxon>IRL clade</taxon>
        <taxon>Trifolieae</taxon>
        <taxon>Trifolium</taxon>
    </lineage>
</organism>
<dbReference type="Proteomes" id="UP000265520">
    <property type="component" value="Unassembled WGS sequence"/>
</dbReference>
<name>A0A392TVE4_9FABA</name>